<name>A0A0R2JF12_9LACO</name>
<sequence>MAKVNQEQIFEAARSVLNQKGYDKARLADVARKLDITSAALYKHFKNKEDLFEATVIDWLRAIDRPVFETDDRAPEDERGTRLHDWLWLLAENRHAAFVAEPELTKLYKEYLESHHELLNQRLVAFSESVESIMAWETFRHQRGLTVMQTFIMFYHPLFVNMWEDPLLKTLFESTWLEIQPIVQPQIEEN</sequence>
<dbReference type="Proteomes" id="UP000051673">
    <property type="component" value="Unassembled WGS sequence"/>
</dbReference>
<dbReference type="InterPro" id="IPR009057">
    <property type="entry name" value="Homeodomain-like_sf"/>
</dbReference>
<dbReference type="InterPro" id="IPR001647">
    <property type="entry name" value="HTH_TetR"/>
</dbReference>
<dbReference type="PANTHER" id="PTHR30055">
    <property type="entry name" value="HTH-TYPE TRANSCRIPTIONAL REGULATOR RUTR"/>
    <property type="match status" value="1"/>
</dbReference>
<dbReference type="PROSITE" id="PS50977">
    <property type="entry name" value="HTH_TETR_2"/>
    <property type="match status" value="1"/>
</dbReference>
<dbReference type="EMBL" id="JQCD01000031">
    <property type="protein sequence ID" value="KRN75944.1"/>
    <property type="molecule type" value="Genomic_DNA"/>
</dbReference>
<dbReference type="InterPro" id="IPR050109">
    <property type="entry name" value="HTH-type_TetR-like_transc_reg"/>
</dbReference>
<dbReference type="PRINTS" id="PR00455">
    <property type="entry name" value="HTHTETR"/>
</dbReference>
<keyword evidence="1 2" id="KW-0238">DNA-binding</keyword>
<dbReference type="Gene3D" id="1.10.357.10">
    <property type="entry name" value="Tetracycline Repressor, domain 2"/>
    <property type="match status" value="1"/>
</dbReference>
<evidence type="ECO:0000313" key="4">
    <source>
        <dbReference type="EMBL" id="KRN75944.1"/>
    </source>
</evidence>
<comment type="caution">
    <text evidence="4">The sequence shown here is derived from an EMBL/GenBank/DDBJ whole genome shotgun (WGS) entry which is preliminary data.</text>
</comment>
<evidence type="ECO:0000256" key="1">
    <source>
        <dbReference type="ARBA" id="ARBA00023125"/>
    </source>
</evidence>
<evidence type="ECO:0000256" key="2">
    <source>
        <dbReference type="PROSITE-ProRule" id="PRU00335"/>
    </source>
</evidence>
<accession>A0A0R2JF12</accession>
<organism evidence="4 5">
    <name type="scientific">Weissella minor</name>
    <dbReference type="NCBI Taxonomy" id="1620"/>
    <lineage>
        <taxon>Bacteria</taxon>
        <taxon>Bacillati</taxon>
        <taxon>Bacillota</taxon>
        <taxon>Bacilli</taxon>
        <taxon>Lactobacillales</taxon>
        <taxon>Lactobacillaceae</taxon>
        <taxon>Weissella</taxon>
    </lineage>
</organism>
<dbReference type="STRING" id="1620.IV67_GL000992"/>
<reference evidence="4 5" key="1">
    <citation type="journal article" date="2015" name="Genome Announc.">
        <title>Expanding the biotechnology potential of lactobacilli through comparative genomics of 213 strains and associated genera.</title>
        <authorList>
            <person name="Sun Z."/>
            <person name="Harris H.M."/>
            <person name="McCann A."/>
            <person name="Guo C."/>
            <person name="Argimon S."/>
            <person name="Zhang W."/>
            <person name="Yang X."/>
            <person name="Jeffery I.B."/>
            <person name="Cooney J.C."/>
            <person name="Kagawa T.F."/>
            <person name="Liu W."/>
            <person name="Song Y."/>
            <person name="Salvetti E."/>
            <person name="Wrobel A."/>
            <person name="Rasinkangas P."/>
            <person name="Parkhill J."/>
            <person name="Rea M.C."/>
            <person name="O'Sullivan O."/>
            <person name="Ritari J."/>
            <person name="Douillard F.P."/>
            <person name="Paul Ross R."/>
            <person name="Yang R."/>
            <person name="Briner A.E."/>
            <person name="Felis G.E."/>
            <person name="de Vos W.M."/>
            <person name="Barrangou R."/>
            <person name="Klaenhammer T.R."/>
            <person name="Caufield P.W."/>
            <person name="Cui Y."/>
            <person name="Zhang H."/>
            <person name="O'Toole P.W."/>
        </authorList>
    </citation>
    <scope>NUCLEOTIDE SEQUENCE [LARGE SCALE GENOMIC DNA]</scope>
    <source>
        <strain evidence="4 5">DSM 20014</strain>
    </source>
</reference>
<dbReference type="PANTHER" id="PTHR30055:SF226">
    <property type="entry name" value="HTH-TYPE TRANSCRIPTIONAL REGULATOR PKSA"/>
    <property type="match status" value="1"/>
</dbReference>
<feature type="domain" description="HTH tetR-type" evidence="3">
    <location>
        <begin position="3"/>
        <end position="63"/>
    </location>
</feature>
<proteinExistence type="predicted"/>
<dbReference type="GO" id="GO:0000976">
    <property type="term" value="F:transcription cis-regulatory region binding"/>
    <property type="evidence" value="ECO:0007669"/>
    <property type="project" value="TreeGrafter"/>
</dbReference>
<gene>
    <name evidence="4" type="ORF">IV67_GL000992</name>
</gene>
<dbReference type="SUPFAM" id="SSF46689">
    <property type="entry name" value="Homeodomain-like"/>
    <property type="match status" value="1"/>
</dbReference>
<dbReference type="PATRIC" id="fig|1620.3.peg.1007"/>
<dbReference type="OrthoDB" id="9815924at2"/>
<dbReference type="Pfam" id="PF00440">
    <property type="entry name" value="TetR_N"/>
    <property type="match status" value="1"/>
</dbReference>
<protein>
    <submittedName>
        <fullName evidence="4">TetR family transcriptional regulator</fullName>
    </submittedName>
</protein>
<dbReference type="RefSeq" id="WP_057788732.1">
    <property type="nucleotide sequence ID" value="NZ_JQCD01000031.1"/>
</dbReference>
<dbReference type="AlphaFoldDB" id="A0A0R2JF12"/>
<evidence type="ECO:0000259" key="3">
    <source>
        <dbReference type="PROSITE" id="PS50977"/>
    </source>
</evidence>
<keyword evidence="5" id="KW-1185">Reference proteome</keyword>
<dbReference type="GO" id="GO:0003700">
    <property type="term" value="F:DNA-binding transcription factor activity"/>
    <property type="evidence" value="ECO:0007669"/>
    <property type="project" value="TreeGrafter"/>
</dbReference>
<evidence type="ECO:0000313" key="5">
    <source>
        <dbReference type="Proteomes" id="UP000051673"/>
    </source>
</evidence>
<feature type="DNA-binding region" description="H-T-H motif" evidence="2">
    <location>
        <begin position="26"/>
        <end position="45"/>
    </location>
</feature>